<protein>
    <submittedName>
        <fullName evidence="3">Uncharacterized protein</fullName>
    </submittedName>
</protein>
<dbReference type="AlphaFoldDB" id="A0A6J8BMI2"/>
<evidence type="ECO:0000256" key="1">
    <source>
        <dbReference type="SAM" id="Coils"/>
    </source>
</evidence>
<evidence type="ECO:0000256" key="2">
    <source>
        <dbReference type="SAM" id="MobiDB-lite"/>
    </source>
</evidence>
<keyword evidence="1" id="KW-0175">Coiled coil</keyword>
<proteinExistence type="predicted"/>
<dbReference type="Proteomes" id="UP000507470">
    <property type="component" value="Unassembled WGS sequence"/>
</dbReference>
<evidence type="ECO:0000313" key="3">
    <source>
        <dbReference type="EMBL" id="CAC5384551.1"/>
    </source>
</evidence>
<accession>A0A6J8BMI2</accession>
<dbReference type="EMBL" id="CACVKT020003588">
    <property type="protein sequence ID" value="CAC5384551.1"/>
    <property type="molecule type" value="Genomic_DNA"/>
</dbReference>
<name>A0A6J8BMI2_MYTCO</name>
<reference evidence="3 4" key="1">
    <citation type="submission" date="2020-06" db="EMBL/GenBank/DDBJ databases">
        <authorList>
            <person name="Li R."/>
            <person name="Bekaert M."/>
        </authorList>
    </citation>
    <scope>NUCLEOTIDE SEQUENCE [LARGE SCALE GENOMIC DNA]</scope>
    <source>
        <strain evidence="4">wild</strain>
    </source>
</reference>
<keyword evidence="4" id="KW-1185">Reference proteome</keyword>
<feature type="compositionally biased region" description="Basic and acidic residues" evidence="2">
    <location>
        <begin position="79"/>
        <end position="121"/>
    </location>
</feature>
<gene>
    <name evidence="3" type="ORF">MCOR_20178</name>
</gene>
<evidence type="ECO:0000313" key="4">
    <source>
        <dbReference type="Proteomes" id="UP000507470"/>
    </source>
</evidence>
<feature type="compositionally biased region" description="Basic residues" evidence="2">
    <location>
        <begin position="67"/>
        <end position="78"/>
    </location>
</feature>
<organism evidence="3 4">
    <name type="scientific">Mytilus coruscus</name>
    <name type="common">Sea mussel</name>
    <dbReference type="NCBI Taxonomy" id="42192"/>
    <lineage>
        <taxon>Eukaryota</taxon>
        <taxon>Metazoa</taxon>
        <taxon>Spiralia</taxon>
        <taxon>Lophotrochozoa</taxon>
        <taxon>Mollusca</taxon>
        <taxon>Bivalvia</taxon>
        <taxon>Autobranchia</taxon>
        <taxon>Pteriomorphia</taxon>
        <taxon>Mytilida</taxon>
        <taxon>Mytiloidea</taxon>
        <taxon>Mytilidae</taxon>
        <taxon>Mytilinae</taxon>
        <taxon>Mytilus</taxon>
    </lineage>
</organism>
<feature type="region of interest" description="Disordered" evidence="2">
    <location>
        <begin position="1"/>
        <end position="121"/>
    </location>
</feature>
<sequence length="269" mass="31459">MQERKKSNEDIKKKTSDKDVKNKTGNEDTKKKTSNEGARNKTSDEDAKKKTRNEDAKNKTSYENAKKKTTNVHAKRNTSIKDAKSKTNYEDAEKKTQNEDAKKKTSSDDAKNKTKDEDAKKKTNNENEYTFYWKNGDLEQRFIDILDDCNETTIVNAITKIFRMFCEENKDEYRSIDNYLTYRKQFKELELRIPAFKTRAGNDQTCATAELENIEKEMNKSQKKIVCIKDTINDIVKTRIIPNADYEYIEKIAEALIHHSKEIPEFVEF</sequence>
<feature type="coiled-coil region" evidence="1">
    <location>
        <begin position="204"/>
        <end position="231"/>
    </location>
</feature>
<feature type="compositionally biased region" description="Basic and acidic residues" evidence="2">
    <location>
        <begin position="1"/>
        <end position="66"/>
    </location>
</feature>